<dbReference type="Pfam" id="PF01797">
    <property type="entry name" value="Y1_Tnp"/>
    <property type="match status" value="1"/>
</dbReference>
<dbReference type="NCBIfam" id="NF047646">
    <property type="entry name" value="REP_Tyr_transpos"/>
    <property type="match status" value="1"/>
</dbReference>
<keyword evidence="3" id="KW-1185">Reference proteome</keyword>
<sequence length="190" mass="22465">MPQRRIPLQTGNFYHVYNRGNNRQTIFFERENYLYFLRLVKKHLMGNSVDIVAYCLMPNHYHFLVYLRDESLSEAMKSLSLSYTKAINKRFHRSGVLFQGRFQSIHVPQTDYLINLLRYIHLNPVKAGLVEKPGEWDFSSYLDYAGLRAGKIPQTDYIKMQMPEEPVYQQFLVDCNLPDTASFQRLLLDD</sequence>
<dbReference type="InterPro" id="IPR002686">
    <property type="entry name" value="Transposase_17"/>
</dbReference>
<feature type="domain" description="Transposase IS200-like" evidence="1">
    <location>
        <begin position="9"/>
        <end position="123"/>
    </location>
</feature>
<evidence type="ECO:0000313" key="3">
    <source>
        <dbReference type="Proteomes" id="UP000238762"/>
    </source>
</evidence>
<dbReference type="EMBL" id="PVWJ01000020">
    <property type="protein sequence ID" value="PSB03967.1"/>
    <property type="molecule type" value="Genomic_DNA"/>
</dbReference>
<evidence type="ECO:0000313" key="2">
    <source>
        <dbReference type="EMBL" id="PSB03967.1"/>
    </source>
</evidence>
<dbReference type="GO" id="GO:0006313">
    <property type="term" value="P:DNA transposition"/>
    <property type="evidence" value="ECO:0007669"/>
    <property type="project" value="InterPro"/>
</dbReference>
<gene>
    <name evidence="2" type="ORF">C7B64_05865</name>
</gene>
<name>A0A2T1C749_9CYAN</name>
<dbReference type="GO" id="GO:0003677">
    <property type="term" value="F:DNA binding"/>
    <property type="evidence" value="ECO:0007669"/>
    <property type="project" value="InterPro"/>
</dbReference>
<dbReference type="GO" id="GO:0004803">
    <property type="term" value="F:transposase activity"/>
    <property type="evidence" value="ECO:0007669"/>
    <property type="project" value="InterPro"/>
</dbReference>
<dbReference type="Gene3D" id="3.30.70.1290">
    <property type="entry name" value="Transposase IS200-like"/>
    <property type="match status" value="1"/>
</dbReference>
<dbReference type="OrthoDB" id="9788881at2"/>
<organism evidence="2 3">
    <name type="scientific">Merismopedia glauca CCAP 1448/3</name>
    <dbReference type="NCBI Taxonomy" id="1296344"/>
    <lineage>
        <taxon>Bacteria</taxon>
        <taxon>Bacillati</taxon>
        <taxon>Cyanobacteriota</taxon>
        <taxon>Cyanophyceae</taxon>
        <taxon>Synechococcales</taxon>
        <taxon>Merismopediaceae</taxon>
        <taxon>Merismopedia</taxon>
    </lineage>
</organism>
<evidence type="ECO:0000259" key="1">
    <source>
        <dbReference type="SMART" id="SM01321"/>
    </source>
</evidence>
<dbReference type="RefSeq" id="WP_106287723.1">
    <property type="nucleotide sequence ID" value="NZ_CAWNTC010000229.1"/>
</dbReference>
<dbReference type="AlphaFoldDB" id="A0A2T1C749"/>
<protein>
    <submittedName>
        <fullName evidence="2">Transposase</fullName>
    </submittedName>
</protein>
<proteinExistence type="predicted"/>
<dbReference type="PANTHER" id="PTHR34322:SF2">
    <property type="entry name" value="TRANSPOSASE IS200-LIKE DOMAIN-CONTAINING PROTEIN"/>
    <property type="match status" value="1"/>
</dbReference>
<reference evidence="2 3" key="1">
    <citation type="submission" date="2018-02" db="EMBL/GenBank/DDBJ databases">
        <authorList>
            <person name="Cohen D.B."/>
            <person name="Kent A.D."/>
        </authorList>
    </citation>
    <scope>NUCLEOTIDE SEQUENCE [LARGE SCALE GENOMIC DNA]</scope>
    <source>
        <strain evidence="2 3">CCAP 1448/3</strain>
    </source>
</reference>
<comment type="caution">
    <text evidence="2">The sequence shown here is derived from an EMBL/GenBank/DDBJ whole genome shotgun (WGS) entry which is preliminary data.</text>
</comment>
<dbReference type="Proteomes" id="UP000238762">
    <property type="component" value="Unassembled WGS sequence"/>
</dbReference>
<dbReference type="PANTHER" id="PTHR34322">
    <property type="entry name" value="TRANSPOSASE, Y1_TNP DOMAIN-CONTAINING"/>
    <property type="match status" value="1"/>
</dbReference>
<dbReference type="InterPro" id="IPR036515">
    <property type="entry name" value="Transposase_17_sf"/>
</dbReference>
<dbReference type="SMART" id="SM01321">
    <property type="entry name" value="Y1_Tnp"/>
    <property type="match status" value="1"/>
</dbReference>
<reference evidence="2 3" key="2">
    <citation type="submission" date="2018-03" db="EMBL/GenBank/DDBJ databases">
        <title>The ancient ancestry and fast evolution of plastids.</title>
        <authorList>
            <person name="Moore K.R."/>
            <person name="Magnabosco C."/>
            <person name="Momper L."/>
            <person name="Gold D.A."/>
            <person name="Bosak T."/>
            <person name="Fournier G.P."/>
        </authorList>
    </citation>
    <scope>NUCLEOTIDE SEQUENCE [LARGE SCALE GENOMIC DNA]</scope>
    <source>
        <strain evidence="2 3">CCAP 1448/3</strain>
    </source>
</reference>
<dbReference type="SUPFAM" id="SSF143422">
    <property type="entry name" value="Transposase IS200-like"/>
    <property type="match status" value="1"/>
</dbReference>
<accession>A0A2T1C749</accession>